<feature type="transmembrane region" description="Helical" evidence="1">
    <location>
        <begin position="392"/>
        <end position="417"/>
    </location>
</feature>
<keyword evidence="1" id="KW-1133">Transmembrane helix</keyword>
<dbReference type="Pfam" id="PF01944">
    <property type="entry name" value="SpoIIM"/>
    <property type="match status" value="1"/>
</dbReference>
<organism evidence="2 3">
    <name type="scientific">Halobium salinum</name>
    <dbReference type="NCBI Taxonomy" id="1364940"/>
    <lineage>
        <taxon>Archaea</taxon>
        <taxon>Methanobacteriati</taxon>
        <taxon>Methanobacteriota</taxon>
        <taxon>Stenosarchaea group</taxon>
        <taxon>Halobacteria</taxon>
        <taxon>Halobacteriales</taxon>
        <taxon>Haloferacaceae</taxon>
        <taxon>Halobium</taxon>
    </lineage>
</organism>
<name>A0ABD5PG96_9EURY</name>
<feature type="transmembrane region" description="Helical" evidence="1">
    <location>
        <begin position="469"/>
        <end position="489"/>
    </location>
</feature>
<gene>
    <name evidence="2" type="ORF">ACFO0N_17415</name>
</gene>
<keyword evidence="1" id="KW-0812">Transmembrane</keyword>
<reference evidence="2 3" key="1">
    <citation type="journal article" date="2019" name="Int. J. Syst. Evol. Microbiol.">
        <title>The Global Catalogue of Microorganisms (GCM) 10K type strain sequencing project: providing services to taxonomists for standard genome sequencing and annotation.</title>
        <authorList>
            <consortium name="The Broad Institute Genomics Platform"/>
            <consortium name="The Broad Institute Genome Sequencing Center for Infectious Disease"/>
            <person name="Wu L."/>
            <person name="Ma J."/>
        </authorList>
    </citation>
    <scope>NUCLEOTIDE SEQUENCE [LARGE SCALE GENOMIC DNA]</scope>
    <source>
        <strain evidence="2 3">CGMCC 1.12553</strain>
    </source>
</reference>
<dbReference type="PANTHER" id="PTHR35337">
    <property type="entry name" value="SLR1478 PROTEIN"/>
    <property type="match status" value="1"/>
</dbReference>
<dbReference type="Proteomes" id="UP001595921">
    <property type="component" value="Unassembled WGS sequence"/>
</dbReference>
<feature type="transmembrane region" description="Helical" evidence="1">
    <location>
        <begin position="190"/>
        <end position="223"/>
    </location>
</feature>
<dbReference type="InterPro" id="IPR055966">
    <property type="entry name" value="DUF7544"/>
</dbReference>
<evidence type="ECO:0000313" key="2">
    <source>
        <dbReference type="EMBL" id="MFC4359727.1"/>
    </source>
</evidence>
<feature type="transmembrane region" description="Helical" evidence="1">
    <location>
        <begin position="361"/>
        <end position="380"/>
    </location>
</feature>
<feature type="transmembrane region" description="Helical" evidence="1">
    <location>
        <begin position="21"/>
        <end position="50"/>
    </location>
</feature>
<sequence>MKPADALRAGFRLPVVRGRSVLPFYLLSGGVSAAARLPLVAGLVAVYLLLSAQGRIEPLARELGRIDPETVDPTDPASVPPGLDEALLGLFTPGVVTVFLLSVLALLALAVVLGAVARAATTAAVYAGVRGGDASVAGVDGMADYWRSFLGLLFLRLVATGLALAPFGVGVVVAGVGVGLGVGGSPAATALGILGAAFGGLVSLVLLLAVSLAFAFAGPAVVVDDVGASAALRRSLGFLRRRPGNALVYVAVLLGVLVAYGIVAGVVGAAGAARVAPVFGTLFVFPALDGVKLGLYADVEPAVGGARPRLRAGIRRGLGALGRFLRAHPFANLLAAALFAVSIGAGYAATASYGVRIDAPADVAGVFGTVAVGPFLNIAANNWLVATTFVYGGLFAGAGPLSGIAFNGLLVGALAGVFDPTAFLALVAPHGVIELPALAVAGGLGFHLGRVGWEWVRGRRSRVSVGNELVVAFDVLVGLAVVLVVASFVEAFLTPQIAAYVLGG</sequence>
<dbReference type="AlphaFoldDB" id="A0ABD5PG96"/>
<evidence type="ECO:0000313" key="3">
    <source>
        <dbReference type="Proteomes" id="UP001595921"/>
    </source>
</evidence>
<dbReference type="PANTHER" id="PTHR35337:SF1">
    <property type="entry name" value="SLR1478 PROTEIN"/>
    <property type="match status" value="1"/>
</dbReference>
<evidence type="ECO:0000256" key="1">
    <source>
        <dbReference type="SAM" id="Phobius"/>
    </source>
</evidence>
<feature type="transmembrane region" description="Helical" evidence="1">
    <location>
        <begin position="423"/>
        <end position="448"/>
    </location>
</feature>
<dbReference type="RefSeq" id="WP_267621401.1">
    <property type="nucleotide sequence ID" value="NZ_JAODIW010000006.1"/>
</dbReference>
<feature type="transmembrane region" description="Helical" evidence="1">
    <location>
        <begin position="330"/>
        <end position="349"/>
    </location>
</feature>
<comment type="caution">
    <text evidence="2">The sequence shown here is derived from an EMBL/GenBank/DDBJ whole genome shotgun (WGS) entry which is preliminary data.</text>
</comment>
<keyword evidence="1" id="KW-0472">Membrane</keyword>
<feature type="transmembrane region" description="Helical" evidence="1">
    <location>
        <begin position="244"/>
        <end position="263"/>
    </location>
</feature>
<proteinExistence type="predicted"/>
<protein>
    <submittedName>
        <fullName evidence="2">Stage II sporulation protein M</fullName>
    </submittedName>
</protein>
<dbReference type="EMBL" id="JBHSDS010000008">
    <property type="protein sequence ID" value="MFC4359727.1"/>
    <property type="molecule type" value="Genomic_DNA"/>
</dbReference>
<dbReference type="InterPro" id="IPR002798">
    <property type="entry name" value="SpoIIM-like"/>
</dbReference>
<feature type="transmembrane region" description="Helical" evidence="1">
    <location>
        <begin position="90"/>
        <end position="116"/>
    </location>
</feature>
<accession>A0ABD5PG96</accession>
<keyword evidence="3" id="KW-1185">Reference proteome</keyword>
<feature type="transmembrane region" description="Helical" evidence="1">
    <location>
        <begin position="269"/>
        <end position="288"/>
    </location>
</feature>
<dbReference type="Pfam" id="PF24400">
    <property type="entry name" value="DUF7544"/>
    <property type="match status" value="1"/>
</dbReference>
<feature type="transmembrane region" description="Helical" evidence="1">
    <location>
        <begin position="153"/>
        <end position="178"/>
    </location>
</feature>